<dbReference type="Pfam" id="PF21492">
    <property type="entry name" value="bL31_N"/>
    <property type="match status" value="1"/>
</dbReference>
<protein>
    <recommendedName>
        <fullName evidence="2">Ribosomal protein bL31m N-terminal domain-containing protein</fullName>
    </recommendedName>
</protein>
<dbReference type="GO" id="GO:0003735">
    <property type="term" value="F:structural constituent of ribosome"/>
    <property type="evidence" value="ECO:0007669"/>
    <property type="project" value="InterPro"/>
</dbReference>
<name>A0A2B7XIX6_9EURO</name>
<dbReference type="PANTHER" id="PTHR28174">
    <property type="entry name" value="54S RIBOSOMAL PROTEIN L36, MITOCHONDRIAL"/>
    <property type="match status" value="1"/>
</dbReference>
<feature type="domain" description="Ribosomal protein bL31m N-terminal" evidence="2">
    <location>
        <begin position="36"/>
        <end position="81"/>
    </location>
</feature>
<evidence type="ECO:0000256" key="1">
    <source>
        <dbReference type="SAM" id="MobiDB-lite"/>
    </source>
</evidence>
<dbReference type="InterPro" id="IPR034600">
    <property type="entry name" value="Ribosomal_bL31m"/>
</dbReference>
<dbReference type="AlphaFoldDB" id="A0A2B7XIX6"/>
<dbReference type="EMBL" id="PDNC01000006">
    <property type="protein sequence ID" value="PGH09076.1"/>
    <property type="molecule type" value="Genomic_DNA"/>
</dbReference>
<evidence type="ECO:0000313" key="4">
    <source>
        <dbReference type="Proteomes" id="UP000224080"/>
    </source>
</evidence>
<dbReference type="PANTHER" id="PTHR28174:SF1">
    <property type="entry name" value="LARGE RIBOSOMAL SUBUNIT PROTEIN BL31M"/>
    <property type="match status" value="1"/>
</dbReference>
<organism evidence="3 4">
    <name type="scientific">Blastomyces parvus</name>
    <dbReference type="NCBI Taxonomy" id="2060905"/>
    <lineage>
        <taxon>Eukaryota</taxon>
        <taxon>Fungi</taxon>
        <taxon>Dikarya</taxon>
        <taxon>Ascomycota</taxon>
        <taxon>Pezizomycotina</taxon>
        <taxon>Eurotiomycetes</taxon>
        <taxon>Eurotiomycetidae</taxon>
        <taxon>Onygenales</taxon>
        <taxon>Ajellomycetaceae</taxon>
        <taxon>Blastomyces</taxon>
    </lineage>
</organism>
<dbReference type="GO" id="GO:0032543">
    <property type="term" value="P:mitochondrial translation"/>
    <property type="evidence" value="ECO:0007669"/>
    <property type="project" value="InterPro"/>
</dbReference>
<gene>
    <name evidence="3" type="ORF">GX51_00829</name>
</gene>
<reference evidence="3 4" key="1">
    <citation type="submission" date="2017-10" db="EMBL/GenBank/DDBJ databases">
        <title>Comparative genomics in systemic dimorphic fungi from Ajellomycetaceae.</title>
        <authorList>
            <person name="Munoz J.F."/>
            <person name="Mcewen J.G."/>
            <person name="Clay O.K."/>
            <person name="Cuomo C.A."/>
        </authorList>
    </citation>
    <scope>NUCLEOTIDE SEQUENCE [LARGE SCALE GENOMIC DNA]</scope>
    <source>
        <strain evidence="3 4">UAMH130</strain>
    </source>
</reference>
<dbReference type="Gene3D" id="6.20.130.10">
    <property type="match status" value="1"/>
</dbReference>
<evidence type="ECO:0000313" key="3">
    <source>
        <dbReference type="EMBL" id="PGH09076.1"/>
    </source>
</evidence>
<comment type="caution">
    <text evidence="3">The sequence shown here is derived from an EMBL/GenBank/DDBJ whole genome shotgun (WGS) entry which is preliminary data.</text>
</comment>
<accession>A0A2B7XIX6</accession>
<feature type="region of interest" description="Disordered" evidence="1">
    <location>
        <begin position="178"/>
        <end position="202"/>
    </location>
</feature>
<keyword evidence="4" id="KW-1185">Reference proteome</keyword>
<evidence type="ECO:0000259" key="2">
    <source>
        <dbReference type="Pfam" id="PF21492"/>
    </source>
</evidence>
<dbReference type="InterPro" id="IPR048874">
    <property type="entry name" value="Ribosomal_bL31m_N"/>
</dbReference>
<dbReference type="Proteomes" id="UP000224080">
    <property type="component" value="Unassembled WGS sequence"/>
</dbReference>
<proteinExistence type="predicted"/>
<dbReference type="GO" id="GO:0005762">
    <property type="term" value="C:mitochondrial large ribosomal subunit"/>
    <property type="evidence" value="ECO:0007669"/>
    <property type="project" value="InterPro"/>
</dbReference>
<dbReference type="OrthoDB" id="5587740at2759"/>
<sequence length="202" mass="21647">MSLHLPIRRTSTTALSNPTRTTFICTQCRHATLLRRPKRPYTFTQLITLSDGSTFTHRTTSPVSVYRSTRDTRNAPLWNPSSEKLRNVEADEAGRLAAFRSKFGRSWDAAGTAAAAAAAAESAAASATTTTTTTTADTTATAAAEQAEVAAKQVEDTAVEFEFEEDEDEDNLLDLISSFGQAGGSQEALPEKGKGKGKGKKK</sequence>
<dbReference type="STRING" id="2060905.A0A2B7XIX6"/>